<accession>A0A6G0YAH3</accession>
<gene>
    <name evidence="1" type="ORF">FWK35_00017639</name>
</gene>
<dbReference type="EMBL" id="VUJU01005197">
    <property type="protein sequence ID" value="KAF0751973.1"/>
    <property type="molecule type" value="Genomic_DNA"/>
</dbReference>
<sequence>MNHRLMAKSFLDSKGIVVEKFSNNLPGRDWAQSMLNRYNNLVCQSVATNIARNRAEVSPEIISEYFDNLQKVIENVPAQNIYNYDESNLQDNPGKLKIIFQRGTIYPECVQNHSKSATSIMVCGSSAGVLLLPYIIFKASEMWQPWTEGGPKGQPCCSEPCCSKGSRFNRTAHSWIDGVTFKDWFTTSFLPHAKRQEGKKAIPKSSFSTLVRKSLNTMDSFNGGGSITRDLQSSFKAIGIFPLNKQCVLEKLLQKNNSELINDKVTDYLKSQRYFNSDENARKKRKNITVAPGASITSVTFGLISSDEEIELNHQLTVDDSESDHEAYDESTPEYQEPSTENLKIGTFILVKVKIGIHCGLTYMYLDVINITGLKSMDTSKQTFKLVKCNSVRNDKTEEIMFPLII</sequence>
<reference evidence="1 2" key="1">
    <citation type="submission" date="2019-08" db="EMBL/GenBank/DDBJ databases">
        <title>Whole genome of Aphis craccivora.</title>
        <authorList>
            <person name="Voronova N.V."/>
            <person name="Shulinski R.S."/>
            <person name="Bandarenka Y.V."/>
            <person name="Zhorov D.G."/>
            <person name="Warner D."/>
        </authorList>
    </citation>
    <scope>NUCLEOTIDE SEQUENCE [LARGE SCALE GENOMIC DNA]</scope>
    <source>
        <strain evidence="1">180601</strain>
        <tissue evidence="1">Whole Body</tissue>
    </source>
</reference>
<dbReference type="Proteomes" id="UP000478052">
    <property type="component" value="Unassembled WGS sequence"/>
</dbReference>
<evidence type="ECO:0000313" key="1">
    <source>
        <dbReference type="EMBL" id="KAF0751973.1"/>
    </source>
</evidence>
<protein>
    <submittedName>
        <fullName evidence="1">HTH psq-type domain-containing protein</fullName>
    </submittedName>
</protein>
<proteinExistence type="predicted"/>
<comment type="caution">
    <text evidence="1">The sequence shown here is derived from an EMBL/GenBank/DDBJ whole genome shotgun (WGS) entry which is preliminary data.</text>
</comment>
<name>A0A6G0YAH3_APHCR</name>
<keyword evidence="2" id="KW-1185">Reference proteome</keyword>
<dbReference type="OrthoDB" id="6614335at2759"/>
<dbReference type="AlphaFoldDB" id="A0A6G0YAH3"/>
<organism evidence="1 2">
    <name type="scientific">Aphis craccivora</name>
    <name type="common">Cowpea aphid</name>
    <dbReference type="NCBI Taxonomy" id="307492"/>
    <lineage>
        <taxon>Eukaryota</taxon>
        <taxon>Metazoa</taxon>
        <taxon>Ecdysozoa</taxon>
        <taxon>Arthropoda</taxon>
        <taxon>Hexapoda</taxon>
        <taxon>Insecta</taxon>
        <taxon>Pterygota</taxon>
        <taxon>Neoptera</taxon>
        <taxon>Paraneoptera</taxon>
        <taxon>Hemiptera</taxon>
        <taxon>Sternorrhyncha</taxon>
        <taxon>Aphidomorpha</taxon>
        <taxon>Aphidoidea</taxon>
        <taxon>Aphididae</taxon>
        <taxon>Aphidini</taxon>
        <taxon>Aphis</taxon>
        <taxon>Aphis</taxon>
    </lineage>
</organism>
<evidence type="ECO:0000313" key="2">
    <source>
        <dbReference type="Proteomes" id="UP000478052"/>
    </source>
</evidence>